<dbReference type="EMBL" id="VCAU01000064">
    <property type="protein sequence ID" value="KAF9887233.1"/>
    <property type="molecule type" value="Genomic_DNA"/>
</dbReference>
<protein>
    <recommendedName>
        <fullName evidence="2">Alpha/beta hydrolase fold-3 domain-containing protein</fullName>
    </recommendedName>
</protein>
<dbReference type="InterPro" id="IPR013094">
    <property type="entry name" value="AB_hydrolase_3"/>
</dbReference>
<dbReference type="InterPro" id="IPR050300">
    <property type="entry name" value="GDXG_lipolytic_enzyme"/>
</dbReference>
<feature type="domain" description="Alpha/beta hydrolase fold-3" evidence="2">
    <location>
        <begin position="80"/>
        <end position="284"/>
    </location>
</feature>
<dbReference type="GO" id="GO:0016787">
    <property type="term" value="F:hydrolase activity"/>
    <property type="evidence" value="ECO:0007669"/>
    <property type="project" value="UniProtKB-KW"/>
</dbReference>
<keyword evidence="1" id="KW-0378">Hydrolase</keyword>
<reference evidence="3" key="1">
    <citation type="journal article" date="2019" name="Beilstein J. Org. Chem.">
        <title>Nanangenines: drimane sesquiterpenoids as the dominant metabolite cohort of a novel Australian fungus, Aspergillus nanangensis.</title>
        <authorList>
            <person name="Lacey H.J."/>
            <person name="Gilchrist C.L.M."/>
            <person name="Crombie A."/>
            <person name="Kalaitzis J.A."/>
            <person name="Vuong D."/>
            <person name="Rutledge P.J."/>
            <person name="Turner P."/>
            <person name="Pitt J.I."/>
            <person name="Lacey E."/>
            <person name="Chooi Y.H."/>
            <person name="Piggott A.M."/>
        </authorList>
    </citation>
    <scope>NUCLEOTIDE SEQUENCE</scope>
    <source>
        <strain evidence="3">MST-FP2251</strain>
    </source>
</reference>
<comment type="caution">
    <text evidence="3">The sequence shown here is derived from an EMBL/GenBank/DDBJ whole genome shotgun (WGS) entry which is preliminary data.</text>
</comment>
<evidence type="ECO:0000256" key="1">
    <source>
        <dbReference type="ARBA" id="ARBA00022801"/>
    </source>
</evidence>
<dbReference type="InterPro" id="IPR029058">
    <property type="entry name" value="AB_hydrolase_fold"/>
</dbReference>
<sequence length="317" mass="35246">MNPYAPAWEKFVEEFGENPKLTGSLDQIHQSWDQMLLKLASRYEMPPTDESVTTYDVTLSNSWVRVYKPPSSLCTETVGIYIHGGGWAMGSVEGEDTICRVMCKSSGMTMVSVAYRLAPQHKCPAALDDCVEAAQWALQELKPASLVLTGTSAGGNLSFGTALRLIDQGLEEKLQGVLAMVPLTVHPDAVPEALKARYTSYDEHADHTINTKDGMRTFLETYGALPEDQYFSPLLHPRLNRLKKVYLTESGADTLRDDARLMKEALGAAGVPVKYDAYPGFPHYSWTFPSPCLVEHQREFFGNMIQGLQWLISSSRE</sequence>
<dbReference type="Gene3D" id="3.40.50.1820">
    <property type="entry name" value="alpha/beta hydrolase"/>
    <property type="match status" value="1"/>
</dbReference>
<dbReference type="Pfam" id="PF07859">
    <property type="entry name" value="Abhydrolase_3"/>
    <property type="match status" value="1"/>
</dbReference>
<evidence type="ECO:0000259" key="2">
    <source>
        <dbReference type="Pfam" id="PF07859"/>
    </source>
</evidence>
<dbReference type="Proteomes" id="UP001194746">
    <property type="component" value="Unassembled WGS sequence"/>
</dbReference>
<evidence type="ECO:0000313" key="4">
    <source>
        <dbReference type="Proteomes" id="UP001194746"/>
    </source>
</evidence>
<keyword evidence="4" id="KW-1185">Reference proteome</keyword>
<reference evidence="3" key="2">
    <citation type="submission" date="2020-02" db="EMBL/GenBank/DDBJ databases">
        <authorList>
            <person name="Gilchrist C.L.M."/>
            <person name="Chooi Y.-H."/>
        </authorList>
    </citation>
    <scope>NUCLEOTIDE SEQUENCE</scope>
    <source>
        <strain evidence="3">MST-FP2251</strain>
    </source>
</reference>
<gene>
    <name evidence="3" type="ORF">FE257_010361</name>
</gene>
<accession>A0AAD4GTA7</accession>
<dbReference type="PANTHER" id="PTHR48081">
    <property type="entry name" value="AB HYDROLASE SUPERFAMILY PROTEIN C4A8.06C"/>
    <property type="match status" value="1"/>
</dbReference>
<dbReference type="AlphaFoldDB" id="A0AAD4GTA7"/>
<dbReference type="PANTHER" id="PTHR48081:SF8">
    <property type="entry name" value="ALPHA_BETA HYDROLASE FOLD-3 DOMAIN-CONTAINING PROTEIN-RELATED"/>
    <property type="match status" value="1"/>
</dbReference>
<proteinExistence type="predicted"/>
<evidence type="ECO:0000313" key="3">
    <source>
        <dbReference type="EMBL" id="KAF9887233.1"/>
    </source>
</evidence>
<name>A0AAD4GTA7_ASPNN</name>
<dbReference type="SUPFAM" id="SSF53474">
    <property type="entry name" value="alpha/beta-Hydrolases"/>
    <property type="match status" value="1"/>
</dbReference>
<organism evidence="3 4">
    <name type="scientific">Aspergillus nanangensis</name>
    <dbReference type="NCBI Taxonomy" id="2582783"/>
    <lineage>
        <taxon>Eukaryota</taxon>
        <taxon>Fungi</taxon>
        <taxon>Dikarya</taxon>
        <taxon>Ascomycota</taxon>
        <taxon>Pezizomycotina</taxon>
        <taxon>Eurotiomycetes</taxon>
        <taxon>Eurotiomycetidae</taxon>
        <taxon>Eurotiales</taxon>
        <taxon>Aspergillaceae</taxon>
        <taxon>Aspergillus</taxon>
        <taxon>Aspergillus subgen. Circumdati</taxon>
    </lineage>
</organism>